<proteinExistence type="predicted"/>
<keyword evidence="1" id="KW-0472">Membrane</keyword>
<accession>A0A1B6BZQ2</accession>
<name>A0A1B6BZQ2_9HEMI</name>
<protein>
    <submittedName>
        <fullName evidence="2">Uncharacterized protein</fullName>
    </submittedName>
</protein>
<keyword evidence="1" id="KW-1133">Transmembrane helix</keyword>
<gene>
    <name evidence="2" type="ORF">g.7008</name>
</gene>
<evidence type="ECO:0000313" key="2">
    <source>
        <dbReference type="EMBL" id="JAS06741.1"/>
    </source>
</evidence>
<dbReference type="EMBL" id="GEDC01030557">
    <property type="protein sequence ID" value="JAS06741.1"/>
    <property type="molecule type" value="Transcribed_RNA"/>
</dbReference>
<reference evidence="2" key="1">
    <citation type="submission" date="2015-12" db="EMBL/GenBank/DDBJ databases">
        <title>De novo transcriptome assembly of four potential Pierce s Disease insect vectors from Arizona vineyards.</title>
        <authorList>
            <person name="Tassone E.E."/>
        </authorList>
    </citation>
    <scope>NUCLEOTIDE SEQUENCE</scope>
</reference>
<dbReference type="AlphaFoldDB" id="A0A1B6BZQ2"/>
<organism evidence="2">
    <name type="scientific">Clastoptera arizonana</name>
    <name type="common">Arizona spittle bug</name>
    <dbReference type="NCBI Taxonomy" id="38151"/>
    <lineage>
        <taxon>Eukaryota</taxon>
        <taxon>Metazoa</taxon>
        <taxon>Ecdysozoa</taxon>
        <taxon>Arthropoda</taxon>
        <taxon>Hexapoda</taxon>
        <taxon>Insecta</taxon>
        <taxon>Pterygota</taxon>
        <taxon>Neoptera</taxon>
        <taxon>Paraneoptera</taxon>
        <taxon>Hemiptera</taxon>
        <taxon>Auchenorrhyncha</taxon>
        <taxon>Cercopoidea</taxon>
        <taxon>Clastopteridae</taxon>
        <taxon>Clastoptera</taxon>
    </lineage>
</organism>
<feature type="transmembrane region" description="Helical" evidence="1">
    <location>
        <begin position="167"/>
        <end position="186"/>
    </location>
</feature>
<sequence>MSALRTITSFKLNSHLLNMFSIQNRNIQVLTNFPLRVTESQDVCQYYKKGCLAKLAIPLNSLQSQNPQFARNICNSNASTLTTERAVNIGKNSTQWLTMITRGEHKSPSEYCGNQGEVRQCKKGRKSTNEHCFPDLPKKEEKPKCVRKKGSYKKRRCEQSVVKKNHAVVLTVSIIILMLIASSILYTKYES</sequence>
<keyword evidence="1" id="KW-0812">Transmembrane</keyword>
<evidence type="ECO:0000256" key="1">
    <source>
        <dbReference type="SAM" id="Phobius"/>
    </source>
</evidence>